<protein>
    <recommendedName>
        <fullName evidence="2">DUF4097 domain-containing protein</fullName>
    </recommendedName>
</protein>
<evidence type="ECO:0000313" key="5">
    <source>
        <dbReference type="Proteomes" id="UP000003490"/>
    </source>
</evidence>
<evidence type="ECO:0000313" key="6">
    <source>
        <dbReference type="Proteomes" id="UP000220611"/>
    </source>
</evidence>
<name>A7VRJ1_9FIRM</name>
<dbReference type="Pfam" id="PF13349">
    <property type="entry name" value="DUF4097"/>
    <property type="match status" value="1"/>
</dbReference>
<feature type="domain" description="DUF4097" evidence="2">
    <location>
        <begin position="207"/>
        <end position="324"/>
    </location>
</feature>
<dbReference type="HOGENOM" id="CLU_846506_0_0_9"/>
<dbReference type="Proteomes" id="UP000003490">
    <property type="component" value="Unassembled WGS sequence"/>
</dbReference>
<reference evidence="4 6" key="3">
    <citation type="submission" date="2017-07" db="EMBL/GenBank/DDBJ databases">
        <title>Prevalence of linear plasmids in Cutibacterium (Propionibacterium) acnes isolates obtained from prostatic tissue.</title>
        <authorList>
            <person name="Davidsson S."/>
            <person name="Carlsson J."/>
            <person name="Molling P."/>
            <person name="Andren O."/>
            <person name="Andersson S.-O."/>
            <person name="Brzuszkiewicz E."/>
            <person name="Poehlein A."/>
            <person name="Al-Zeer M."/>
            <person name="Brinkmann V."/>
            <person name="Scavenius C."/>
            <person name="Nazipi S."/>
            <person name="Soderquist B."/>
            <person name="Bruggemann H."/>
        </authorList>
    </citation>
    <scope>NUCLEOTIDE SEQUENCE [LARGE SCALE GENOMIC DNA]</scope>
    <source>
        <strain evidence="4 6">DSM 753</strain>
    </source>
</reference>
<proteinExistence type="predicted"/>
<dbReference type="Proteomes" id="UP000220611">
    <property type="component" value="Unassembled WGS sequence"/>
</dbReference>
<keyword evidence="6" id="KW-1185">Reference proteome</keyword>
<dbReference type="Gene3D" id="2.160.20.120">
    <property type="match status" value="1"/>
</dbReference>
<dbReference type="AlphaFoldDB" id="A7VRJ1"/>
<accession>A7VRJ1</accession>
<evidence type="ECO:0000313" key="4">
    <source>
        <dbReference type="EMBL" id="PEQ24919.1"/>
    </source>
</evidence>
<feature type="region of interest" description="Disordered" evidence="1">
    <location>
        <begin position="65"/>
        <end position="99"/>
    </location>
</feature>
<sequence length="328" mass="34600">MKILGKIALIFTGCFLLFAVIGNIALSFNGGVKASFQQVYDRLEEVWPYELFGRAEESLDQIADRLDPPQKAPDSSSSGSGSSSSGGHGSSGSQDTVSGQDAYQVPAGGLWEIDVKAQGCSVEIAPGDPGSQVSVVLERKNDQKLQLEVYQEEEELKIRATKRGLIPSAKQDAVLRVSIPSDYRGGFSFEGDACSAVLRDIKFSGEIDLELSACDLQGSGLQGTEISISASTATISLSGLRGKLDLEQSLGDTSLTFAEVAGDIEVENSLGNVDLYFPPNSPIQINSASSLGEIHRNLQHSGSGQASGPLYQVEIASSMGSVSLNDAE</sequence>
<dbReference type="EMBL" id="NOXF01000003">
    <property type="protein sequence ID" value="PEQ24919.1"/>
    <property type="molecule type" value="Genomic_DNA"/>
</dbReference>
<dbReference type="EMBL" id="ABCB02000016">
    <property type="protein sequence ID" value="EDO62313.1"/>
    <property type="molecule type" value="Genomic_DNA"/>
</dbReference>
<evidence type="ECO:0000256" key="1">
    <source>
        <dbReference type="SAM" id="MobiDB-lite"/>
    </source>
</evidence>
<evidence type="ECO:0000313" key="3">
    <source>
        <dbReference type="EMBL" id="EDO62313.1"/>
    </source>
</evidence>
<gene>
    <name evidence="4" type="ORF">CH238_05605</name>
    <name evidence="3" type="ORF">CLOLEP_01175</name>
</gene>
<dbReference type="InterPro" id="IPR025164">
    <property type="entry name" value="Toastrack_DUF4097"/>
</dbReference>
<reference evidence="3 5" key="2">
    <citation type="submission" date="2007-08" db="EMBL/GenBank/DDBJ databases">
        <authorList>
            <person name="Fulton L."/>
            <person name="Clifton S."/>
            <person name="Fulton B."/>
            <person name="Xu J."/>
            <person name="Minx P."/>
            <person name="Pepin K.H."/>
            <person name="Johnson M."/>
            <person name="Thiruvilangam P."/>
            <person name="Bhonagiri V."/>
            <person name="Nash W.E."/>
            <person name="Wang C."/>
            <person name="Mardis E.R."/>
            <person name="Wilson R.K."/>
        </authorList>
    </citation>
    <scope>NUCLEOTIDE SEQUENCE [LARGE SCALE GENOMIC DNA]</scope>
    <source>
        <strain evidence="3 5">DSM 753</strain>
    </source>
</reference>
<comment type="caution">
    <text evidence="3">The sequence shown here is derived from an EMBL/GenBank/DDBJ whole genome shotgun (WGS) entry which is preliminary data.</text>
</comment>
<reference evidence="3 5" key="1">
    <citation type="submission" date="2007-08" db="EMBL/GenBank/DDBJ databases">
        <title>Draft genome sequence of Clostridium leptum (DSM 753).</title>
        <authorList>
            <person name="Sudarsanam P."/>
            <person name="Ley R."/>
            <person name="Guruge J."/>
            <person name="Turnbaugh P.J."/>
            <person name="Mahowald M."/>
            <person name="Liep D."/>
            <person name="Gordon J."/>
        </authorList>
    </citation>
    <scope>NUCLEOTIDE SEQUENCE [LARGE SCALE GENOMIC DNA]</scope>
    <source>
        <strain evidence="3 5">DSM 753</strain>
    </source>
</reference>
<organism evidence="3 5">
    <name type="scientific">[Clostridium] leptum DSM 753</name>
    <dbReference type="NCBI Taxonomy" id="428125"/>
    <lineage>
        <taxon>Bacteria</taxon>
        <taxon>Bacillati</taxon>
        <taxon>Bacillota</taxon>
        <taxon>Clostridia</taxon>
        <taxon>Eubacteriales</taxon>
        <taxon>Oscillospiraceae</taxon>
        <taxon>Oscillospiraceae incertae sedis</taxon>
    </lineage>
</organism>
<evidence type="ECO:0000259" key="2">
    <source>
        <dbReference type="Pfam" id="PF13349"/>
    </source>
</evidence>